<accession>A0A927BZC7</accession>
<feature type="transmembrane region" description="Helical" evidence="1">
    <location>
        <begin position="107"/>
        <end position="125"/>
    </location>
</feature>
<keyword evidence="1" id="KW-1133">Transmembrane helix</keyword>
<feature type="transmembrane region" description="Helical" evidence="1">
    <location>
        <begin position="312"/>
        <end position="332"/>
    </location>
</feature>
<evidence type="ECO:0000313" key="2">
    <source>
        <dbReference type="EMBL" id="MBD2848169.1"/>
    </source>
</evidence>
<keyword evidence="3" id="KW-1185">Reference proteome</keyword>
<dbReference type="AlphaFoldDB" id="A0A927BZC7"/>
<evidence type="ECO:0000313" key="3">
    <source>
        <dbReference type="Proteomes" id="UP000621560"/>
    </source>
</evidence>
<dbReference type="RefSeq" id="WP_190921270.1">
    <property type="nucleotide sequence ID" value="NZ_JACXIZ010000056.1"/>
</dbReference>
<organism evidence="2 3">
    <name type="scientific">Paenibacillus sabuli</name>
    <dbReference type="NCBI Taxonomy" id="2772509"/>
    <lineage>
        <taxon>Bacteria</taxon>
        <taxon>Bacillati</taxon>
        <taxon>Bacillota</taxon>
        <taxon>Bacilli</taxon>
        <taxon>Bacillales</taxon>
        <taxon>Paenibacillaceae</taxon>
        <taxon>Paenibacillus</taxon>
    </lineage>
</organism>
<keyword evidence="1" id="KW-0472">Membrane</keyword>
<reference evidence="2" key="1">
    <citation type="submission" date="2020-09" db="EMBL/GenBank/DDBJ databases">
        <title>A novel bacterium of genus Paenibacillus, isolated from South China Sea.</title>
        <authorList>
            <person name="Huang H."/>
            <person name="Mo K."/>
            <person name="Hu Y."/>
        </authorList>
    </citation>
    <scope>NUCLEOTIDE SEQUENCE</scope>
    <source>
        <strain evidence="2">IB182496</strain>
    </source>
</reference>
<feature type="transmembrane region" description="Helical" evidence="1">
    <location>
        <begin position="285"/>
        <end position="306"/>
    </location>
</feature>
<feature type="transmembrane region" description="Helical" evidence="1">
    <location>
        <begin position="352"/>
        <end position="370"/>
    </location>
</feature>
<dbReference type="PIRSF" id="PIRSF037259">
    <property type="entry name" value="EcsB_ABC"/>
    <property type="match status" value="1"/>
</dbReference>
<keyword evidence="1" id="KW-0812">Transmembrane</keyword>
<gene>
    <name evidence="2" type="ORF">IDH44_23485</name>
</gene>
<sequence length="416" mass="45551">MDRSLSALWAQRSAAFRKEVAPYLQYMAQSGFPGFVVLLLIVLMIGYAGLLRDMPPQLPLVPIGVAVLTPIVAWSPLRTWLLPPDLVFLAPREPGMPVYLRRSRRRGLVPGMLALCAALALYWPLCRAAGLDVPWGPAAAGLLALLKALQTAGAWRERQLAWPGARRLLRLLRWVLTAAALTALLTQPLWLTAGFAALLAALYAAAAQLPQRHGMPWERLVAEEARTRRGWYRFFGAFIDVPVLPARVSRRPYLAWLGARVAYRHAAAYRYLLTLTLTRTELGGILLRLTALGALTGYLTGAAPLLGGWGAGAVYLLFVLIVAVQVGALRQAHRHSIWRHLYPLPERGREQALLLLARLATGAGALLMWLPMGAALTLRHGLAAPAGAALLLAAAYVLLLHPRRLRAAIRRDEEEG</sequence>
<dbReference type="Proteomes" id="UP000621560">
    <property type="component" value="Unassembled WGS sequence"/>
</dbReference>
<dbReference type="EMBL" id="JACXIZ010000056">
    <property type="protein sequence ID" value="MBD2848169.1"/>
    <property type="molecule type" value="Genomic_DNA"/>
</dbReference>
<dbReference type="GO" id="GO:0016020">
    <property type="term" value="C:membrane"/>
    <property type="evidence" value="ECO:0007669"/>
    <property type="project" value="InterPro"/>
</dbReference>
<feature type="transmembrane region" description="Helical" evidence="1">
    <location>
        <begin position="31"/>
        <end position="50"/>
    </location>
</feature>
<comment type="caution">
    <text evidence="2">The sequence shown here is derived from an EMBL/GenBank/DDBJ whole genome shotgun (WGS) entry which is preliminary data.</text>
</comment>
<dbReference type="Pfam" id="PF05975">
    <property type="entry name" value="EcsB"/>
    <property type="match status" value="1"/>
</dbReference>
<feature type="transmembrane region" description="Helical" evidence="1">
    <location>
        <begin position="382"/>
        <end position="401"/>
    </location>
</feature>
<evidence type="ECO:0000256" key="1">
    <source>
        <dbReference type="SAM" id="Phobius"/>
    </source>
</evidence>
<feature type="transmembrane region" description="Helical" evidence="1">
    <location>
        <begin position="190"/>
        <end position="209"/>
    </location>
</feature>
<dbReference type="InterPro" id="IPR010288">
    <property type="entry name" value="EcsB_ABC"/>
</dbReference>
<protein>
    <submittedName>
        <fullName evidence="2">ABC transporter permease</fullName>
    </submittedName>
</protein>
<name>A0A927BZC7_9BACL</name>
<proteinExistence type="predicted"/>